<dbReference type="HOGENOM" id="CLU_2319810_0_0_1"/>
<dbReference type="Proteomes" id="UP000054549">
    <property type="component" value="Unassembled WGS sequence"/>
</dbReference>
<evidence type="ECO:0000256" key="1">
    <source>
        <dbReference type="SAM" id="MobiDB-lite"/>
    </source>
</evidence>
<reference evidence="2 3" key="1">
    <citation type="submission" date="2014-04" db="EMBL/GenBank/DDBJ databases">
        <title>Evolutionary Origins and Diversification of the Mycorrhizal Mutualists.</title>
        <authorList>
            <consortium name="DOE Joint Genome Institute"/>
            <consortium name="Mycorrhizal Genomics Consortium"/>
            <person name="Kohler A."/>
            <person name="Kuo A."/>
            <person name="Nagy L.G."/>
            <person name="Floudas D."/>
            <person name="Copeland A."/>
            <person name="Barry K.W."/>
            <person name="Cichocki N."/>
            <person name="Veneault-Fourrey C."/>
            <person name="LaButti K."/>
            <person name="Lindquist E.A."/>
            <person name="Lipzen A."/>
            <person name="Lundell T."/>
            <person name="Morin E."/>
            <person name="Murat C."/>
            <person name="Riley R."/>
            <person name="Ohm R."/>
            <person name="Sun H."/>
            <person name="Tunlid A."/>
            <person name="Henrissat B."/>
            <person name="Grigoriev I.V."/>
            <person name="Hibbett D.S."/>
            <person name="Martin F."/>
        </authorList>
    </citation>
    <scope>NUCLEOTIDE SEQUENCE [LARGE SCALE GENOMIC DNA]</scope>
    <source>
        <strain evidence="2 3">Koide BX008</strain>
    </source>
</reference>
<name>A0A0C2T8I4_AMAMK</name>
<sequence>MPLGPNLSAKPIAARKPPPAPGVNPIACSSNSPNPNPTQERRSAESPVPLHHHAPSDAQTHYPYPMHNTPPTVLKAWDQLMEQFQFHNQAVPLQQPCLI</sequence>
<gene>
    <name evidence="2" type="ORF">M378DRAFT_12560</name>
</gene>
<evidence type="ECO:0000313" key="2">
    <source>
        <dbReference type="EMBL" id="KIL62934.1"/>
    </source>
</evidence>
<proteinExistence type="predicted"/>
<organism evidence="2 3">
    <name type="scientific">Amanita muscaria (strain Koide BX008)</name>
    <dbReference type="NCBI Taxonomy" id="946122"/>
    <lineage>
        <taxon>Eukaryota</taxon>
        <taxon>Fungi</taxon>
        <taxon>Dikarya</taxon>
        <taxon>Basidiomycota</taxon>
        <taxon>Agaricomycotina</taxon>
        <taxon>Agaricomycetes</taxon>
        <taxon>Agaricomycetidae</taxon>
        <taxon>Agaricales</taxon>
        <taxon>Pluteineae</taxon>
        <taxon>Amanitaceae</taxon>
        <taxon>Amanita</taxon>
    </lineage>
</organism>
<evidence type="ECO:0000313" key="3">
    <source>
        <dbReference type="Proteomes" id="UP000054549"/>
    </source>
</evidence>
<protein>
    <submittedName>
        <fullName evidence="2">Uncharacterized protein</fullName>
    </submittedName>
</protein>
<keyword evidence="3" id="KW-1185">Reference proteome</keyword>
<feature type="region of interest" description="Disordered" evidence="1">
    <location>
        <begin position="1"/>
        <end position="67"/>
    </location>
</feature>
<dbReference type="EMBL" id="KN818265">
    <property type="protein sequence ID" value="KIL62934.1"/>
    <property type="molecule type" value="Genomic_DNA"/>
</dbReference>
<dbReference type="AlphaFoldDB" id="A0A0C2T8I4"/>
<dbReference type="InParanoid" id="A0A0C2T8I4"/>
<dbReference type="OrthoDB" id="3243310at2759"/>
<accession>A0A0C2T8I4</accession>